<dbReference type="InterPro" id="IPR002088">
    <property type="entry name" value="Prenyl_trans_a"/>
</dbReference>
<dbReference type="GO" id="GO:0005968">
    <property type="term" value="C:Rab-protein geranylgeranyltransferase complex"/>
    <property type="evidence" value="ECO:0007669"/>
    <property type="project" value="TreeGrafter"/>
</dbReference>
<proteinExistence type="inferred from homology"/>
<dbReference type="EC" id="2.5.1.60" evidence="6"/>
<dbReference type="PANTHER" id="PTHR11129">
    <property type="entry name" value="PROTEIN FARNESYLTRANSFERASE ALPHA SUBUNIT/RAB GERANYLGERANYL TRANSFERASE ALPHA SUBUNIT"/>
    <property type="match status" value="1"/>
</dbReference>
<accession>A0A8T1YSY6</accession>
<evidence type="ECO:0000256" key="4">
    <source>
        <dbReference type="ARBA" id="ARBA00022737"/>
    </source>
</evidence>
<evidence type="ECO:0000256" key="3">
    <source>
        <dbReference type="ARBA" id="ARBA00022679"/>
    </source>
</evidence>
<dbReference type="PROSITE" id="PS51147">
    <property type="entry name" value="PFTA"/>
    <property type="match status" value="3"/>
</dbReference>
<comment type="similarity">
    <text evidence="1 6">Belongs to the protein prenyltransferase subunit alpha family.</text>
</comment>
<dbReference type="GO" id="GO:0097354">
    <property type="term" value="P:prenylation"/>
    <property type="evidence" value="ECO:0007669"/>
    <property type="project" value="UniProtKB-UniRule"/>
</dbReference>
<dbReference type="PANTHER" id="PTHR11129:SF2">
    <property type="entry name" value="GERANYLGERANYL TRANSFERASE TYPE-2 SUBUNIT ALPHA"/>
    <property type="match status" value="1"/>
</dbReference>
<dbReference type="Proteomes" id="UP000694251">
    <property type="component" value="Chromosome 12"/>
</dbReference>
<dbReference type="GO" id="GO:0004663">
    <property type="term" value="F:Rab geranylgeranyltransferase activity"/>
    <property type="evidence" value="ECO:0007669"/>
    <property type="project" value="UniProtKB-UniRule"/>
</dbReference>
<keyword evidence="2 6" id="KW-0637">Prenyltransferase</keyword>
<dbReference type="InterPro" id="IPR001611">
    <property type="entry name" value="Leu-rich_rpt"/>
</dbReference>
<evidence type="ECO:0000256" key="1">
    <source>
        <dbReference type="ARBA" id="ARBA00006734"/>
    </source>
</evidence>
<dbReference type="Pfam" id="PF01239">
    <property type="entry name" value="PPTA"/>
    <property type="match status" value="4"/>
</dbReference>
<name>A0A8T1YSY6_ARASU</name>
<evidence type="ECO:0000313" key="7">
    <source>
        <dbReference type="EMBL" id="KAG7548845.1"/>
    </source>
</evidence>
<evidence type="ECO:0000313" key="8">
    <source>
        <dbReference type="Proteomes" id="UP000694251"/>
    </source>
</evidence>
<comment type="caution">
    <text evidence="7">The sequence shown here is derived from an EMBL/GenBank/DDBJ whole genome shotgun (WGS) entry which is preliminary data.</text>
</comment>
<keyword evidence="4" id="KW-0677">Repeat</keyword>
<sequence length="675" mass="78011">MHGRGRNEASKPEETAAKALELRSLQSQFMSNHHQKIYTQEAIQLSAKLLGINPEAYTAWNYRKLALVSRINDDSDPSLVNSIIDEELGVVKKALDRNPKSYEAWYHRKWVLSKKGHYYTSLENELQLLNDYQKQQLVNDYQKQDDRKHDNLRNFHAWNYRRFVVELTETSAEDELQYTNMINDICFSIYSAWHYRSVLVSSLVAKKADGFMPKETIRRELDYVHNAIFTDEVKQSGWFYYYLWLLDQTLKMETPLRFSSWPSDGSIITTFCSESGSFPLILYFDQAVSGVNSSTVTIDSELQGHEDLVWEPVSDNKNSQVDSCVWVAHLKFDSREPCFSRNEYKVKVSLGGIVSSMGCNLSTPYEFVFTVLHTVGESSQQGIVSWTDGFDNWDDAQSKDLNSLIALDADAGFEWRKKAIKIEIDHLRNLPDSKFGKLILARLLMAEETMISDDAVKGFHYTEILQLYNDLIALDSWHAQYYKDEHSVALLHKVTSSTKSMSRHLFRYRKMNNIVCLRLNNLTLSRIAAVEKLLFVQMLDLSHNELHSAEGLEAMQLLCCLNLSHNRIRSFSALDSLRHLKQLRVLNVSHNHIRGENPVDTTRYLCSSPLSNSGEVGREVPCKYWDVYLVLRDFMEMKQFDIRGNDLIFSGEEFSSFVRQVVPKLVWLDGHKLTN</sequence>
<keyword evidence="3 6" id="KW-0808">Transferase</keyword>
<dbReference type="AlphaFoldDB" id="A0A8T1YSY6"/>
<reference evidence="7 8" key="1">
    <citation type="submission" date="2020-12" db="EMBL/GenBank/DDBJ databases">
        <title>Concerted genomic and epigenomic changes stabilize Arabidopsis allopolyploids.</title>
        <authorList>
            <person name="Chen Z."/>
        </authorList>
    </citation>
    <scope>NUCLEOTIDE SEQUENCE [LARGE SCALE GENOMIC DNA]</scope>
    <source>
        <strain evidence="7">As9502</strain>
        <tissue evidence="7">Leaf</tissue>
    </source>
</reference>
<organism evidence="7 8">
    <name type="scientific">Arabidopsis suecica</name>
    <name type="common">Swedish thale-cress</name>
    <name type="synonym">Cardaminopsis suecica</name>
    <dbReference type="NCBI Taxonomy" id="45249"/>
    <lineage>
        <taxon>Eukaryota</taxon>
        <taxon>Viridiplantae</taxon>
        <taxon>Streptophyta</taxon>
        <taxon>Embryophyta</taxon>
        <taxon>Tracheophyta</taxon>
        <taxon>Spermatophyta</taxon>
        <taxon>Magnoliopsida</taxon>
        <taxon>eudicotyledons</taxon>
        <taxon>Gunneridae</taxon>
        <taxon>Pentapetalae</taxon>
        <taxon>rosids</taxon>
        <taxon>malvids</taxon>
        <taxon>Brassicales</taxon>
        <taxon>Brassicaceae</taxon>
        <taxon>Camelineae</taxon>
        <taxon>Arabidopsis</taxon>
    </lineage>
</organism>
<protein>
    <recommendedName>
        <fullName evidence="6">Geranylgeranyl transferase type-2 subunit alpha</fullName>
        <ecNumber evidence="6">2.5.1.60</ecNumber>
    </recommendedName>
    <alternativeName>
        <fullName evidence="6">Geranylgeranyl transferase type II subunit alpha</fullName>
    </alternativeName>
</protein>
<dbReference type="EMBL" id="JAEFBJ010000012">
    <property type="protein sequence ID" value="KAG7548845.1"/>
    <property type="molecule type" value="Genomic_DNA"/>
</dbReference>
<dbReference type="PROSITE" id="PS51450">
    <property type="entry name" value="LRR"/>
    <property type="match status" value="1"/>
</dbReference>
<dbReference type="OrthoDB" id="1658at2759"/>
<gene>
    <name evidence="7" type="ORF">ISN44_As12g039950</name>
</gene>
<evidence type="ECO:0000256" key="2">
    <source>
        <dbReference type="ARBA" id="ARBA00022602"/>
    </source>
</evidence>
<evidence type="ECO:0000256" key="6">
    <source>
        <dbReference type="RuleBase" id="RU367120"/>
    </source>
</evidence>
<keyword evidence="8" id="KW-1185">Reference proteome</keyword>
<comment type="catalytic activity">
    <reaction evidence="5 6">
        <text>geranylgeranyl diphosphate + L-cysteinyl-[protein] = S-geranylgeranyl-L-cysteinyl-[protein] + diphosphate</text>
        <dbReference type="Rhea" id="RHEA:21240"/>
        <dbReference type="Rhea" id="RHEA-COMP:10131"/>
        <dbReference type="Rhea" id="RHEA-COMP:11537"/>
        <dbReference type="ChEBI" id="CHEBI:29950"/>
        <dbReference type="ChEBI" id="CHEBI:33019"/>
        <dbReference type="ChEBI" id="CHEBI:57533"/>
        <dbReference type="ChEBI" id="CHEBI:86021"/>
        <dbReference type="EC" id="2.5.1.60"/>
    </reaction>
</comment>
<comment type="function">
    <text evidence="6">Catalyzes the transfer of a geranyl-geranyl moiety from geranyl-geranyl pyrophosphate to cysteines occuring in specific C-terminal amino acid sequences.</text>
</comment>
<evidence type="ECO:0000256" key="5">
    <source>
        <dbReference type="ARBA" id="ARBA00047658"/>
    </source>
</evidence>